<proteinExistence type="predicted"/>
<accession>A0A3L6G2Y8</accession>
<organism evidence="2">
    <name type="scientific">Zea mays</name>
    <name type="common">Maize</name>
    <dbReference type="NCBI Taxonomy" id="4577"/>
    <lineage>
        <taxon>Eukaryota</taxon>
        <taxon>Viridiplantae</taxon>
        <taxon>Streptophyta</taxon>
        <taxon>Embryophyta</taxon>
        <taxon>Tracheophyta</taxon>
        <taxon>Spermatophyta</taxon>
        <taxon>Magnoliopsida</taxon>
        <taxon>Liliopsida</taxon>
        <taxon>Poales</taxon>
        <taxon>Poaceae</taxon>
        <taxon>PACMAD clade</taxon>
        <taxon>Panicoideae</taxon>
        <taxon>Andropogonodae</taxon>
        <taxon>Andropogoneae</taxon>
        <taxon>Tripsacinae</taxon>
        <taxon>Zea</taxon>
    </lineage>
</organism>
<sequence length="68" mass="7295">MSPDFSATTPAHAPSTILRAPPVPRARPLPHFTQLRPLSCSAHAANSHQRPAPAFPAIQLAEDRARPP</sequence>
<protein>
    <submittedName>
        <fullName evidence="2">Uncharacterized protein</fullName>
    </submittedName>
</protein>
<evidence type="ECO:0000313" key="2">
    <source>
        <dbReference type="EMBL" id="PWZ41492.1"/>
    </source>
</evidence>
<dbReference type="EMBL" id="NCVQ01000003">
    <property type="protein sequence ID" value="PWZ41492.1"/>
    <property type="molecule type" value="Genomic_DNA"/>
</dbReference>
<dbReference type="AlphaFoldDB" id="A0A3L6G2Y8"/>
<feature type="region of interest" description="Disordered" evidence="1">
    <location>
        <begin position="1"/>
        <end position="68"/>
    </location>
</feature>
<dbReference type="Proteomes" id="UP000251960">
    <property type="component" value="Chromosome 2"/>
</dbReference>
<gene>
    <name evidence="2" type="ORF">Zm00014a_042464</name>
</gene>
<evidence type="ECO:0000256" key="1">
    <source>
        <dbReference type="SAM" id="MobiDB-lite"/>
    </source>
</evidence>
<comment type="caution">
    <text evidence="2">The sequence shown here is derived from an EMBL/GenBank/DDBJ whole genome shotgun (WGS) entry which is preliminary data.</text>
</comment>
<reference evidence="2" key="1">
    <citation type="journal article" date="2018" name="Nat. Genet.">
        <title>Extensive intraspecific gene order and gene structural variations between Mo17 and other maize genomes.</title>
        <authorList>
            <person name="Sun S."/>
            <person name="Zhou Y."/>
            <person name="Chen J."/>
            <person name="Shi J."/>
            <person name="Zhao H."/>
            <person name="Zhao H."/>
            <person name="Song W."/>
            <person name="Zhang M."/>
            <person name="Cui Y."/>
            <person name="Dong X."/>
            <person name="Liu H."/>
            <person name="Ma X."/>
            <person name="Jiao Y."/>
            <person name="Wang B."/>
            <person name="Wei X."/>
            <person name="Stein J.C."/>
            <person name="Glaubitz J.C."/>
            <person name="Lu F."/>
            <person name="Yu G."/>
            <person name="Liang C."/>
            <person name="Fengler K."/>
            <person name="Li B."/>
            <person name="Rafalski A."/>
            <person name="Schnable P.S."/>
            <person name="Ware D.H."/>
            <person name="Buckler E.S."/>
            <person name="Lai J."/>
        </authorList>
    </citation>
    <scope>NUCLEOTIDE SEQUENCE [LARGE SCALE GENOMIC DNA]</scope>
    <source>
        <tissue evidence="2">Seedling</tissue>
    </source>
</reference>
<name>A0A3L6G2Y8_MAIZE</name>